<keyword evidence="3 10" id="KW-0436">Ligase</keyword>
<keyword evidence="6 10" id="KW-0067">ATP-binding</keyword>
<evidence type="ECO:0000256" key="8">
    <source>
        <dbReference type="ARBA" id="ARBA00030592"/>
    </source>
</evidence>
<evidence type="ECO:0000256" key="3">
    <source>
        <dbReference type="ARBA" id="ARBA00022598"/>
    </source>
</evidence>
<keyword evidence="4" id="KW-0479">Metal-binding</keyword>
<dbReference type="STRING" id="1802410.A3H75_02375"/>
<comment type="catalytic activity">
    <reaction evidence="9">
        <text>(6S)-5,6,7,8-tetrahydrofolyl-(gamma-L-Glu)(n) + L-glutamate + ATP = (6S)-5,6,7,8-tetrahydrofolyl-(gamma-L-Glu)(n+1) + ADP + phosphate + H(+)</text>
        <dbReference type="Rhea" id="RHEA:10580"/>
        <dbReference type="Rhea" id="RHEA-COMP:14738"/>
        <dbReference type="Rhea" id="RHEA-COMP:14740"/>
        <dbReference type="ChEBI" id="CHEBI:15378"/>
        <dbReference type="ChEBI" id="CHEBI:29985"/>
        <dbReference type="ChEBI" id="CHEBI:30616"/>
        <dbReference type="ChEBI" id="CHEBI:43474"/>
        <dbReference type="ChEBI" id="CHEBI:141005"/>
        <dbReference type="ChEBI" id="CHEBI:456216"/>
        <dbReference type="EC" id="6.3.2.17"/>
    </reaction>
</comment>
<gene>
    <name evidence="13" type="ORF">A3H75_02375</name>
</gene>
<sequence length="451" mass="50554">MRPLKTYNQAVEALLSLNNLPVKQYMKDPKQCALYIKRLQWLLNRVGNPEKKLRFIHVAGTSGKGSVTTMLHEILRAAGYRVGSYTSPYVSTFTERWHLDGKLIHPDDLVACANRVLSGVERAVLECPEGPTSFFETLVAIAFVYFYEKKCDWVVLETGCGGDFDATNVIPSPHLAVITSIGLDHTELLGKTRAAIARRKAGIFKPKTIAVIGEDDPAIAQQLKRYATAARAKKIIMAGEYPITNIAVDERGTTMMYRGERWRLGMVGTFQAHNARVAIEAARALKLPINAIIRGLGNARIPGRAEIMQTKPVVMLDGAHNQDKMKGIMDTVAALYPKQPLSCLVAATDNENKERMFDALFRRARRIAVTRFTTHHRPALDPRKLFTRAKSAHPRAETRLFLSPHDGLQYLLERAAKDEIILVTGSFFLVGDVRTRWMPEHRIITKQNPFV</sequence>
<evidence type="ECO:0000256" key="6">
    <source>
        <dbReference type="ARBA" id="ARBA00022840"/>
    </source>
</evidence>
<evidence type="ECO:0000256" key="2">
    <source>
        <dbReference type="ARBA" id="ARBA00013025"/>
    </source>
</evidence>
<feature type="domain" description="Mur ligase C-terminal" evidence="11">
    <location>
        <begin position="303"/>
        <end position="427"/>
    </location>
</feature>
<dbReference type="PANTHER" id="PTHR11136:SF0">
    <property type="entry name" value="DIHYDROFOLATE SYNTHETASE-RELATED"/>
    <property type="match status" value="1"/>
</dbReference>
<reference evidence="13 14" key="1">
    <citation type="journal article" date="2016" name="Nat. Commun.">
        <title>Thousands of microbial genomes shed light on interconnected biogeochemical processes in an aquifer system.</title>
        <authorList>
            <person name="Anantharaman K."/>
            <person name="Brown C.T."/>
            <person name="Hug L.A."/>
            <person name="Sharon I."/>
            <person name="Castelle C.J."/>
            <person name="Probst A.J."/>
            <person name="Thomas B.C."/>
            <person name="Singh A."/>
            <person name="Wilkins M.J."/>
            <person name="Karaoz U."/>
            <person name="Brodie E.L."/>
            <person name="Williams K.H."/>
            <person name="Hubbard S.S."/>
            <person name="Banfield J.F."/>
        </authorList>
    </citation>
    <scope>NUCLEOTIDE SEQUENCE [LARGE SCALE GENOMIC DNA]</scope>
</reference>
<dbReference type="AlphaFoldDB" id="A0A1F7VGD0"/>
<evidence type="ECO:0000259" key="12">
    <source>
        <dbReference type="Pfam" id="PF08245"/>
    </source>
</evidence>
<dbReference type="GO" id="GO:0004326">
    <property type="term" value="F:tetrahydrofolylpolyglutamate synthase activity"/>
    <property type="evidence" value="ECO:0007669"/>
    <property type="project" value="UniProtKB-EC"/>
</dbReference>
<dbReference type="NCBIfam" id="TIGR01499">
    <property type="entry name" value="folC"/>
    <property type="match status" value="1"/>
</dbReference>
<dbReference type="EMBL" id="MGES01000017">
    <property type="protein sequence ID" value="OGL89027.1"/>
    <property type="molecule type" value="Genomic_DNA"/>
</dbReference>
<evidence type="ECO:0000259" key="11">
    <source>
        <dbReference type="Pfam" id="PF02875"/>
    </source>
</evidence>
<evidence type="ECO:0000256" key="9">
    <source>
        <dbReference type="ARBA" id="ARBA00047493"/>
    </source>
</evidence>
<feature type="domain" description="Mur ligase central" evidence="12">
    <location>
        <begin position="58"/>
        <end position="281"/>
    </location>
</feature>
<dbReference type="GO" id="GO:0005737">
    <property type="term" value="C:cytoplasm"/>
    <property type="evidence" value="ECO:0007669"/>
    <property type="project" value="TreeGrafter"/>
</dbReference>
<dbReference type="PIRSF" id="PIRSF001563">
    <property type="entry name" value="Folylpolyglu_synth"/>
    <property type="match status" value="1"/>
</dbReference>
<evidence type="ECO:0000256" key="4">
    <source>
        <dbReference type="ARBA" id="ARBA00022723"/>
    </source>
</evidence>
<dbReference type="InterPro" id="IPR036615">
    <property type="entry name" value="Mur_ligase_C_dom_sf"/>
</dbReference>
<evidence type="ECO:0000313" key="14">
    <source>
        <dbReference type="Proteomes" id="UP000176678"/>
    </source>
</evidence>
<name>A0A1F7VGD0_9BACT</name>
<dbReference type="InterPro" id="IPR036565">
    <property type="entry name" value="Mur-like_cat_sf"/>
</dbReference>
<evidence type="ECO:0000256" key="10">
    <source>
        <dbReference type="PIRNR" id="PIRNR001563"/>
    </source>
</evidence>
<organism evidence="13 14">
    <name type="scientific">Candidatus Uhrbacteria bacterium RIFCSPLOWO2_02_FULL_51_9</name>
    <dbReference type="NCBI Taxonomy" id="1802410"/>
    <lineage>
        <taxon>Bacteria</taxon>
        <taxon>Candidatus Uhriibacteriota</taxon>
    </lineage>
</organism>
<dbReference type="EC" id="6.3.2.17" evidence="2"/>
<dbReference type="InterPro" id="IPR004101">
    <property type="entry name" value="Mur_ligase_C"/>
</dbReference>
<dbReference type="GO" id="GO:0005524">
    <property type="term" value="F:ATP binding"/>
    <property type="evidence" value="ECO:0007669"/>
    <property type="project" value="UniProtKB-KW"/>
</dbReference>
<evidence type="ECO:0000256" key="5">
    <source>
        <dbReference type="ARBA" id="ARBA00022741"/>
    </source>
</evidence>
<dbReference type="Pfam" id="PF02875">
    <property type="entry name" value="Mur_ligase_C"/>
    <property type="match status" value="1"/>
</dbReference>
<dbReference type="GO" id="GO:0008841">
    <property type="term" value="F:dihydrofolate synthase activity"/>
    <property type="evidence" value="ECO:0007669"/>
    <property type="project" value="TreeGrafter"/>
</dbReference>
<proteinExistence type="inferred from homology"/>
<evidence type="ECO:0000256" key="7">
    <source>
        <dbReference type="ARBA" id="ARBA00022842"/>
    </source>
</evidence>
<evidence type="ECO:0000313" key="13">
    <source>
        <dbReference type="EMBL" id="OGL89027.1"/>
    </source>
</evidence>
<keyword evidence="7" id="KW-0460">Magnesium</keyword>
<keyword evidence="5 10" id="KW-0547">Nucleotide-binding</keyword>
<dbReference type="Pfam" id="PF08245">
    <property type="entry name" value="Mur_ligase_M"/>
    <property type="match status" value="1"/>
</dbReference>
<dbReference type="Proteomes" id="UP000176678">
    <property type="component" value="Unassembled WGS sequence"/>
</dbReference>
<dbReference type="SUPFAM" id="SSF53244">
    <property type="entry name" value="MurD-like peptide ligases, peptide-binding domain"/>
    <property type="match status" value="1"/>
</dbReference>
<protein>
    <recommendedName>
        <fullName evidence="2">tetrahydrofolate synthase</fullName>
        <ecNumber evidence="2">6.3.2.17</ecNumber>
    </recommendedName>
    <alternativeName>
        <fullName evidence="8">Tetrahydrofolylpolyglutamate synthase</fullName>
    </alternativeName>
</protein>
<dbReference type="Gene3D" id="3.90.190.20">
    <property type="entry name" value="Mur ligase, C-terminal domain"/>
    <property type="match status" value="1"/>
</dbReference>
<comment type="similarity">
    <text evidence="1 10">Belongs to the folylpolyglutamate synthase family.</text>
</comment>
<evidence type="ECO:0000256" key="1">
    <source>
        <dbReference type="ARBA" id="ARBA00008276"/>
    </source>
</evidence>
<accession>A0A1F7VGD0</accession>
<dbReference type="InterPro" id="IPR013221">
    <property type="entry name" value="Mur_ligase_cen"/>
</dbReference>
<dbReference type="SUPFAM" id="SSF53623">
    <property type="entry name" value="MurD-like peptide ligases, catalytic domain"/>
    <property type="match status" value="1"/>
</dbReference>
<dbReference type="Gene3D" id="3.40.1190.10">
    <property type="entry name" value="Mur-like, catalytic domain"/>
    <property type="match status" value="1"/>
</dbReference>
<dbReference type="InterPro" id="IPR001645">
    <property type="entry name" value="Folylpolyglutamate_synth"/>
</dbReference>
<dbReference type="GO" id="GO:0046872">
    <property type="term" value="F:metal ion binding"/>
    <property type="evidence" value="ECO:0007669"/>
    <property type="project" value="UniProtKB-KW"/>
</dbReference>
<comment type="caution">
    <text evidence="13">The sequence shown here is derived from an EMBL/GenBank/DDBJ whole genome shotgun (WGS) entry which is preliminary data.</text>
</comment>
<dbReference type="PANTHER" id="PTHR11136">
    <property type="entry name" value="FOLYLPOLYGLUTAMATE SYNTHASE-RELATED"/>
    <property type="match status" value="1"/>
</dbReference>